<evidence type="ECO:0000256" key="1">
    <source>
        <dbReference type="ARBA" id="ARBA00012528"/>
    </source>
</evidence>
<evidence type="ECO:0000313" key="4">
    <source>
        <dbReference type="EMBL" id="NJR80552.1"/>
    </source>
</evidence>
<feature type="domain" description="GGDEF" evidence="3">
    <location>
        <begin position="221"/>
        <end position="354"/>
    </location>
</feature>
<comment type="caution">
    <text evidence="4">The sequence shown here is derived from an EMBL/GenBank/DDBJ whole genome shotgun (WGS) entry which is preliminary data.</text>
</comment>
<organism evidence="4 5">
    <name type="scientific">Sphingomonas corticis</name>
    <dbReference type="NCBI Taxonomy" id="2722791"/>
    <lineage>
        <taxon>Bacteria</taxon>
        <taxon>Pseudomonadati</taxon>
        <taxon>Pseudomonadota</taxon>
        <taxon>Alphaproteobacteria</taxon>
        <taxon>Sphingomonadales</taxon>
        <taxon>Sphingomonadaceae</taxon>
        <taxon>Sphingomonas</taxon>
    </lineage>
</organism>
<dbReference type="InterPro" id="IPR050469">
    <property type="entry name" value="Diguanylate_Cyclase"/>
</dbReference>
<dbReference type="PANTHER" id="PTHR45138">
    <property type="entry name" value="REGULATORY COMPONENTS OF SENSORY TRANSDUCTION SYSTEM"/>
    <property type="match status" value="1"/>
</dbReference>
<dbReference type="InterPro" id="IPR029787">
    <property type="entry name" value="Nucleotide_cyclase"/>
</dbReference>
<name>A0ABX1CX65_9SPHN</name>
<dbReference type="Gene3D" id="3.30.70.270">
    <property type="match status" value="1"/>
</dbReference>
<dbReference type="PROSITE" id="PS50887">
    <property type="entry name" value="GGDEF"/>
    <property type="match status" value="1"/>
</dbReference>
<feature type="coiled-coil region" evidence="2">
    <location>
        <begin position="168"/>
        <end position="202"/>
    </location>
</feature>
<dbReference type="NCBIfam" id="TIGR00254">
    <property type="entry name" value="GGDEF"/>
    <property type="match status" value="1"/>
</dbReference>
<keyword evidence="5" id="KW-1185">Reference proteome</keyword>
<evidence type="ECO:0000313" key="5">
    <source>
        <dbReference type="Proteomes" id="UP000732399"/>
    </source>
</evidence>
<dbReference type="CDD" id="cd01949">
    <property type="entry name" value="GGDEF"/>
    <property type="match status" value="1"/>
</dbReference>
<evidence type="ECO:0000259" key="3">
    <source>
        <dbReference type="PROSITE" id="PS50887"/>
    </source>
</evidence>
<dbReference type="PANTHER" id="PTHR45138:SF24">
    <property type="entry name" value="DIGUANYLATE CYCLASE DGCC-RELATED"/>
    <property type="match status" value="1"/>
</dbReference>
<dbReference type="Proteomes" id="UP000732399">
    <property type="component" value="Unassembled WGS sequence"/>
</dbReference>
<dbReference type="SMART" id="SM00267">
    <property type="entry name" value="GGDEF"/>
    <property type="match status" value="1"/>
</dbReference>
<evidence type="ECO:0000256" key="2">
    <source>
        <dbReference type="SAM" id="Coils"/>
    </source>
</evidence>
<gene>
    <name evidence="4" type="ORF">HBH26_18400</name>
</gene>
<reference evidence="4 5" key="1">
    <citation type="submission" date="2020-03" db="EMBL/GenBank/DDBJ databases">
        <authorList>
            <person name="Wang L."/>
            <person name="He N."/>
            <person name="Li Y."/>
            <person name="Fang Y."/>
            <person name="Zhang F."/>
        </authorList>
    </citation>
    <scope>NUCLEOTIDE SEQUENCE [LARGE SCALE GENOMIC DNA]</scope>
    <source>
        <strain evidence="4 5">36D10-4-7</strain>
    </source>
</reference>
<proteinExistence type="predicted"/>
<accession>A0ABX1CX65</accession>
<dbReference type="RefSeq" id="WP_168136102.1">
    <property type="nucleotide sequence ID" value="NZ_JAAVJH010000021.1"/>
</dbReference>
<keyword evidence="2" id="KW-0175">Coiled coil</keyword>
<dbReference type="Pfam" id="PF00990">
    <property type="entry name" value="GGDEF"/>
    <property type="match status" value="1"/>
</dbReference>
<dbReference type="EC" id="2.7.7.65" evidence="1"/>
<dbReference type="SUPFAM" id="SSF55073">
    <property type="entry name" value="Nucleotide cyclase"/>
    <property type="match status" value="1"/>
</dbReference>
<dbReference type="InterPro" id="IPR000160">
    <property type="entry name" value="GGDEF_dom"/>
</dbReference>
<dbReference type="EMBL" id="JAAVJH010000021">
    <property type="protein sequence ID" value="NJR80552.1"/>
    <property type="molecule type" value="Genomic_DNA"/>
</dbReference>
<protein>
    <recommendedName>
        <fullName evidence="1">diguanylate cyclase</fullName>
        <ecNumber evidence="1">2.7.7.65</ecNumber>
    </recommendedName>
</protein>
<sequence>MSRATASRQPLLPQWLRRPADFASTCAEPGPRERARRARFNEIGEFLFHHDLELSEANFAVAKAHLAGDPAIAGAVTAMLREHDRLTDAMLAPLASGGDRALRVDAVGELAERLAREAAECVRIIAASQSSGIDYRAALNAEVTVLSSDPVGALDRLIGLTTGMVDATRAMEEQLDTARLEAERLRSNLRRAQREADRDHLTGLPNRRHSEARLGALVPGSTAAVALCDIDDFKLVNDAHGHSTGDRVLKYVARLLRASLGESAIVARYGGEEFVCLFEDQTVAEAEALIEATRERLLSRSLANRTDGRAIGRVTFSTGVAAVGSDTREAVRLADEALYEAKRAGKNRTIVSRRIS</sequence>
<dbReference type="InterPro" id="IPR043128">
    <property type="entry name" value="Rev_trsase/Diguanyl_cyclase"/>
</dbReference>